<dbReference type="Proteomes" id="UP000617734">
    <property type="component" value="Unassembled WGS sequence"/>
</dbReference>
<dbReference type="AlphaFoldDB" id="A0A919G3W1"/>
<dbReference type="InterPro" id="IPR041413">
    <property type="entry name" value="MLTR_LBD"/>
</dbReference>
<dbReference type="InterPro" id="IPR010982">
    <property type="entry name" value="Lambda_DNA-bd_dom_sf"/>
</dbReference>
<name>A0A919G3W1_9ACTN</name>
<dbReference type="RefSeq" id="WP_190213255.1">
    <property type="nucleotide sequence ID" value="NZ_BNBO01000033.1"/>
</dbReference>
<feature type="region of interest" description="Disordered" evidence="1">
    <location>
        <begin position="250"/>
        <end position="284"/>
    </location>
</feature>
<accession>A0A919G3W1</accession>
<sequence>MDFPQALRERRTRRRLSQLELADRAGTTQRHLSFIETGRSTPGRDLVVRLAESLELPLRERNDLLLSAGFAPAYPGGALDGPELAPVLDALGNILTGHLPWPAVVVDRYGELVAANAAFGLLTEGVPAELLGPAANVYRVALHPQGLAPRIGNFAEWAQHVLTGLRREAERHPDERLDALHAELRSYLPDRAPAAAPLGFAVPLELHSRHGLLRLITTVTTFATATDVTLAELKLEAFLPADRATSTILSGLGGARRQGRRAGGADPESEGNSFSNIAHEFDST</sequence>
<dbReference type="Pfam" id="PF01381">
    <property type="entry name" value="HTH_3"/>
    <property type="match status" value="1"/>
</dbReference>
<dbReference type="Pfam" id="PF17765">
    <property type="entry name" value="MLTR_LBD"/>
    <property type="match status" value="1"/>
</dbReference>
<proteinExistence type="predicted"/>
<dbReference type="Gene3D" id="1.10.260.40">
    <property type="entry name" value="lambda repressor-like DNA-binding domains"/>
    <property type="match status" value="1"/>
</dbReference>
<dbReference type="GO" id="GO:0003677">
    <property type="term" value="F:DNA binding"/>
    <property type="evidence" value="ECO:0007669"/>
    <property type="project" value="InterPro"/>
</dbReference>
<dbReference type="Gene3D" id="3.30.450.180">
    <property type="match status" value="1"/>
</dbReference>
<gene>
    <name evidence="3" type="ORF">GCM10018781_51280</name>
</gene>
<dbReference type="GeneID" id="95355495"/>
<dbReference type="EMBL" id="BNBO01000033">
    <property type="protein sequence ID" value="GHH77555.1"/>
    <property type="molecule type" value="Genomic_DNA"/>
</dbReference>
<evidence type="ECO:0000313" key="4">
    <source>
        <dbReference type="Proteomes" id="UP000617734"/>
    </source>
</evidence>
<dbReference type="SUPFAM" id="SSF47413">
    <property type="entry name" value="lambda repressor-like DNA-binding domains"/>
    <property type="match status" value="1"/>
</dbReference>
<keyword evidence="4" id="KW-1185">Reference proteome</keyword>
<evidence type="ECO:0000259" key="2">
    <source>
        <dbReference type="PROSITE" id="PS50943"/>
    </source>
</evidence>
<reference evidence="3" key="2">
    <citation type="submission" date="2020-09" db="EMBL/GenBank/DDBJ databases">
        <authorList>
            <person name="Sun Q."/>
            <person name="Ohkuma M."/>
        </authorList>
    </citation>
    <scope>NUCLEOTIDE SEQUENCE</scope>
    <source>
        <strain evidence="3">JCM 4646</strain>
    </source>
</reference>
<dbReference type="PANTHER" id="PTHR35010">
    <property type="entry name" value="BLL4672 PROTEIN-RELATED"/>
    <property type="match status" value="1"/>
</dbReference>
<dbReference type="SMART" id="SM00530">
    <property type="entry name" value="HTH_XRE"/>
    <property type="match status" value="1"/>
</dbReference>
<organism evidence="3 4">
    <name type="scientific">Kitasatospora indigofera</name>
    <dbReference type="NCBI Taxonomy" id="67307"/>
    <lineage>
        <taxon>Bacteria</taxon>
        <taxon>Bacillati</taxon>
        <taxon>Actinomycetota</taxon>
        <taxon>Actinomycetes</taxon>
        <taxon>Kitasatosporales</taxon>
        <taxon>Streptomycetaceae</taxon>
        <taxon>Kitasatospora</taxon>
    </lineage>
</organism>
<feature type="domain" description="HTH cro/C1-type" evidence="2">
    <location>
        <begin position="7"/>
        <end position="61"/>
    </location>
</feature>
<comment type="caution">
    <text evidence="3">The sequence shown here is derived from an EMBL/GenBank/DDBJ whole genome shotgun (WGS) entry which is preliminary data.</text>
</comment>
<dbReference type="PROSITE" id="PS50943">
    <property type="entry name" value="HTH_CROC1"/>
    <property type="match status" value="1"/>
</dbReference>
<evidence type="ECO:0000256" key="1">
    <source>
        <dbReference type="SAM" id="MobiDB-lite"/>
    </source>
</evidence>
<evidence type="ECO:0000313" key="3">
    <source>
        <dbReference type="EMBL" id="GHH77555.1"/>
    </source>
</evidence>
<reference evidence="3" key="1">
    <citation type="journal article" date="2014" name="Int. J. Syst. Evol. Microbiol.">
        <title>Complete genome sequence of Corynebacterium casei LMG S-19264T (=DSM 44701T), isolated from a smear-ripened cheese.</title>
        <authorList>
            <consortium name="US DOE Joint Genome Institute (JGI-PGF)"/>
            <person name="Walter F."/>
            <person name="Albersmeier A."/>
            <person name="Kalinowski J."/>
            <person name="Ruckert C."/>
        </authorList>
    </citation>
    <scope>NUCLEOTIDE SEQUENCE</scope>
    <source>
        <strain evidence="3">JCM 4646</strain>
    </source>
</reference>
<dbReference type="PANTHER" id="PTHR35010:SF4">
    <property type="entry name" value="BLL5781 PROTEIN"/>
    <property type="match status" value="1"/>
</dbReference>
<dbReference type="InterPro" id="IPR001387">
    <property type="entry name" value="Cro/C1-type_HTH"/>
</dbReference>
<dbReference type="CDD" id="cd00093">
    <property type="entry name" value="HTH_XRE"/>
    <property type="match status" value="1"/>
</dbReference>
<protein>
    <submittedName>
        <fullName evidence="3">XRE family transcriptional regulator</fullName>
    </submittedName>
</protein>